<dbReference type="Proteomes" id="UP000663861">
    <property type="component" value="Unassembled WGS sequence"/>
</dbReference>
<evidence type="ECO:0000313" key="2">
    <source>
        <dbReference type="EMBL" id="CAE6458548.1"/>
    </source>
</evidence>
<dbReference type="PANTHER" id="PTHR11559">
    <property type="entry name" value="CARBOXYLESTERASE"/>
    <property type="match status" value="1"/>
</dbReference>
<dbReference type="Pfam" id="PF00135">
    <property type="entry name" value="COesterase"/>
    <property type="match status" value="1"/>
</dbReference>
<reference evidence="2" key="1">
    <citation type="submission" date="2021-01" db="EMBL/GenBank/DDBJ databases">
        <authorList>
            <person name="Kaushik A."/>
        </authorList>
    </citation>
    <scope>NUCLEOTIDE SEQUENCE</scope>
    <source>
        <strain evidence="2">AG4-RS23</strain>
    </source>
</reference>
<evidence type="ECO:0000313" key="3">
    <source>
        <dbReference type="Proteomes" id="UP000663861"/>
    </source>
</evidence>
<gene>
    <name evidence="2" type="ORF">RDB_LOCUS65392</name>
</gene>
<name>A0A8H3GP50_9AGAM</name>
<evidence type="ECO:0000259" key="1">
    <source>
        <dbReference type="Pfam" id="PF00135"/>
    </source>
</evidence>
<dbReference type="InterPro" id="IPR002018">
    <property type="entry name" value="CarbesteraseB"/>
</dbReference>
<protein>
    <recommendedName>
        <fullName evidence="1">Carboxylesterase type B domain-containing protein</fullName>
    </recommendedName>
</protein>
<dbReference type="InterPro" id="IPR029058">
    <property type="entry name" value="AB_hydrolase_fold"/>
</dbReference>
<dbReference type="Gene3D" id="3.40.50.1820">
    <property type="entry name" value="alpha/beta hydrolase"/>
    <property type="match status" value="1"/>
</dbReference>
<dbReference type="InterPro" id="IPR050309">
    <property type="entry name" value="Type-B_Carboxylest/Lipase"/>
</dbReference>
<proteinExistence type="predicted"/>
<organism evidence="2 3">
    <name type="scientific">Rhizoctonia solani</name>
    <dbReference type="NCBI Taxonomy" id="456999"/>
    <lineage>
        <taxon>Eukaryota</taxon>
        <taxon>Fungi</taxon>
        <taxon>Dikarya</taxon>
        <taxon>Basidiomycota</taxon>
        <taxon>Agaricomycotina</taxon>
        <taxon>Agaricomycetes</taxon>
        <taxon>Cantharellales</taxon>
        <taxon>Ceratobasidiaceae</taxon>
        <taxon>Rhizoctonia</taxon>
    </lineage>
</organism>
<accession>A0A8H3GP50</accession>
<comment type="caution">
    <text evidence="2">The sequence shown here is derived from an EMBL/GenBank/DDBJ whole genome shotgun (WGS) entry which is preliminary data.</text>
</comment>
<dbReference type="SUPFAM" id="SSF53474">
    <property type="entry name" value="alpha/beta-Hydrolases"/>
    <property type="match status" value="1"/>
</dbReference>
<dbReference type="EMBL" id="CAJMWY010001091">
    <property type="protein sequence ID" value="CAE6458548.1"/>
    <property type="molecule type" value="Genomic_DNA"/>
</dbReference>
<sequence length="97" mass="11023">MVKPLTKSVILHFNFYIRSGIHLSRGKLTIYVTMNYRTGMFVSYGTKSFEKGALNVGLKDQRLALEWIQKNIEYFGGDKTKVCALCAQTYFTALTDA</sequence>
<feature type="domain" description="Carboxylesterase type B" evidence="1">
    <location>
        <begin position="29"/>
        <end position="83"/>
    </location>
</feature>
<dbReference type="AlphaFoldDB" id="A0A8H3GP50"/>